<organism evidence="1 2">
    <name type="scientific">Panagrolaimus sp. ES5</name>
    <dbReference type="NCBI Taxonomy" id="591445"/>
    <lineage>
        <taxon>Eukaryota</taxon>
        <taxon>Metazoa</taxon>
        <taxon>Ecdysozoa</taxon>
        <taxon>Nematoda</taxon>
        <taxon>Chromadorea</taxon>
        <taxon>Rhabditida</taxon>
        <taxon>Tylenchina</taxon>
        <taxon>Panagrolaimomorpha</taxon>
        <taxon>Panagrolaimoidea</taxon>
        <taxon>Panagrolaimidae</taxon>
        <taxon>Panagrolaimus</taxon>
    </lineage>
</organism>
<name>A0AC34GHP9_9BILA</name>
<proteinExistence type="predicted"/>
<protein>
    <submittedName>
        <fullName evidence="2">Uncharacterized protein</fullName>
    </submittedName>
</protein>
<evidence type="ECO:0000313" key="2">
    <source>
        <dbReference type="WBParaSite" id="ES5_v2.g29030.t1"/>
    </source>
</evidence>
<accession>A0AC34GHP9</accession>
<dbReference type="WBParaSite" id="ES5_v2.g29030.t1">
    <property type="protein sequence ID" value="ES5_v2.g29030.t1"/>
    <property type="gene ID" value="ES5_v2.g29030"/>
</dbReference>
<dbReference type="Proteomes" id="UP000887579">
    <property type="component" value="Unplaced"/>
</dbReference>
<sequence length="149" mass="17556">MANRIHRLHHDITETEITYLLGLQLPNSDMTVHQFQLVAQNYLTTTSYSCRRLKDMLANYPASKFAAMFTRNLKKHLNLAEEIPDDSPIQYCIDWWSKQIAARIASTPDLMEIYNKIFWNRSFGSLYDTVFVLSSQRYVLKSYAPEYYE</sequence>
<evidence type="ECO:0000313" key="1">
    <source>
        <dbReference type="Proteomes" id="UP000887579"/>
    </source>
</evidence>
<reference evidence="2" key="1">
    <citation type="submission" date="2022-11" db="UniProtKB">
        <authorList>
            <consortium name="WormBaseParasite"/>
        </authorList>
    </citation>
    <scope>IDENTIFICATION</scope>
</reference>